<dbReference type="InterPro" id="IPR018484">
    <property type="entry name" value="FGGY_N"/>
</dbReference>
<gene>
    <name evidence="15" type="ORF">AMK59_3777</name>
</gene>
<dbReference type="EMBL" id="LJIG01009080">
    <property type="protein sequence ID" value="KRT83796.1"/>
    <property type="molecule type" value="Genomic_DNA"/>
</dbReference>
<evidence type="ECO:0000256" key="1">
    <source>
        <dbReference type="ARBA" id="ARBA00005190"/>
    </source>
</evidence>
<evidence type="ECO:0000256" key="10">
    <source>
        <dbReference type="ARBA" id="ARBA00052101"/>
    </source>
</evidence>
<dbReference type="EC" id="2.7.1.30" evidence="3"/>
<organism evidence="15 16">
    <name type="scientific">Oryctes borbonicus</name>
    <dbReference type="NCBI Taxonomy" id="1629725"/>
    <lineage>
        <taxon>Eukaryota</taxon>
        <taxon>Metazoa</taxon>
        <taxon>Ecdysozoa</taxon>
        <taxon>Arthropoda</taxon>
        <taxon>Hexapoda</taxon>
        <taxon>Insecta</taxon>
        <taxon>Pterygota</taxon>
        <taxon>Neoptera</taxon>
        <taxon>Endopterygota</taxon>
        <taxon>Coleoptera</taxon>
        <taxon>Polyphaga</taxon>
        <taxon>Scarabaeiformia</taxon>
        <taxon>Scarabaeidae</taxon>
        <taxon>Dynastinae</taxon>
        <taxon>Oryctes</taxon>
    </lineage>
</organism>
<evidence type="ECO:0000256" key="5">
    <source>
        <dbReference type="ARBA" id="ARBA00022741"/>
    </source>
</evidence>
<dbReference type="PANTHER" id="PTHR10196">
    <property type="entry name" value="SUGAR KINASE"/>
    <property type="match status" value="1"/>
</dbReference>
<name>A0A0T6B8Y0_9SCAR</name>
<evidence type="ECO:0000256" key="3">
    <source>
        <dbReference type="ARBA" id="ARBA00012099"/>
    </source>
</evidence>
<comment type="similarity">
    <text evidence="2 12">Belongs to the FGGY kinase family.</text>
</comment>
<dbReference type="InterPro" id="IPR042018">
    <property type="entry name" value="GK1-3_metazoan-type"/>
</dbReference>
<evidence type="ECO:0000256" key="6">
    <source>
        <dbReference type="ARBA" id="ARBA00022777"/>
    </source>
</evidence>
<dbReference type="GO" id="GO:0006641">
    <property type="term" value="P:triglyceride metabolic process"/>
    <property type="evidence" value="ECO:0007669"/>
    <property type="project" value="TreeGrafter"/>
</dbReference>
<dbReference type="Pfam" id="PF00370">
    <property type="entry name" value="FGGY_N"/>
    <property type="match status" value="1"/>
</dbReference>
<accession>A0A0T6B8Y0</accession>
<protein>
    <recommendedName>
        <fullName evidence="11">Probable glycerol kinase</fullName>
        <ecNumber evidence="3">2.7.1.30</ecNumber>
    </recommendedName>
    <alternativeName>
        <fullName evidence="9">ATP:glycerol 3-phosphotransferase</fullName>
    </alternativeName>
</protein>
<dbReference type="GO" id="GO:0046167">
    <property type="term" value="P:glycerol-3-phosphate biosynthetic process"/>
    <property type="evidence" value="ECO:0007669"/>
    <property type="project" value="TreeGrafter"/>
</dbReference>
<dbReference type="InterPro" id="IPR005999">
    <property type="entry name" value="Glycerol_kin"/>
</dbReference>
<dbReference type="AlphaFoldDB" id="A0A0T6B8Y0"/>
<dbReference type="NCBIfam" id="TIGR01311">
    <property type="entry name" value="glycerol_kin"/>
    <property type="match status" value="1"/>
</dbReference>
<dbReference type="UniPathway" id="UPA00618">
    <property type="reaction ID" value="UER00672"/>
</dbReference>
<dbReference type="InterPro" id="IPR000577">
    <property type="entry name" value="Carb_kinase_FGGY"/>
</dbReference>
<dbReference type="FunFam" id="3.30.420.40:FF:000108">
    <property type="entry name" value="Glycerol kinase, glycosomal"/>
    <property type="match status" value="1"/>
</dbReference>
<dbReference type="Pfam" id="PF02782">
    <property type="entry name" value="FGGY_C"/>
    <property type="match status" value="1"/>
</dbReference>
<evidence type="ECO:0000256" key="9">
    <source>
        <dbReference type="ARBA" id="ARBA00043149"/>
    </source>
</evidence>
<comment type="pathway">
    <text evidence="1">Polyol metabolism; glycerol degradation via glycerol kinase pathway; sn-glycerol 3-phosphate from glycerol: step 1/1.</text>
</comment>
<keyword evidence="16" id="KW-1185">Reference proteome</keyword>
<dbReference type="InterPro" id="IPR043129">
    <property type="entry name" value="ATPase_NBD"/>
</dbReference>
<comment type="caution">
    <text evidence="15">The sequence shown here is derived from an EMBL/GenBank/DDBJ whole genome shotgun (WGS) entry which is preliminary data.</text>
</comment>
<keyword evidence="6 12" id="KW-0418">Kinase</keyword>
<evidence type="ECO:0000313" key="16">
    <source>
        <dbReference type="Proteomes" id="UP000051574"/>
    </source>
</evidence>
<evidence type="ECO:0000256" key="8">
    <source>
        <dbReference type="ARBA" id="ARBA00022840"/>
    </source>
</evidence>
<evidence type="ECO:0000313" key="15">
    <source>
        <dbReference type="EMBL" id="KRT83796.1"/>
    </source>
</evidence>
<evidence type="ECO:0000256" key="4">
    <source>
        <dbReference type="ARBA" id="ARBA00022679"/>
    </source>
</evidence>
<evidence type="ECO:0000259" key="13">
    <source>
        <dbReference type="Pfam" id="PF00370"/>
    </source>
</evidence>
<comment type="catalytic activity">
    <reaction evidence="10">
        <text>glycerol + ATP = sn-glycerol 3-phosphate + ADP + H(+)</text>
        <dbReference type="Rhea" id="RHEA:21644"/>
        <dbReference type="ChEBI" id="CHEBI:15378"/>
        <dbReference type="ChEBI" id="CHEBI:17754"/>
        <dbReference type="ChEBI" id="CHEBI:30616"/>
        <dbReference type="ChEBI" id="CHEBI:57597"/>
        <dbReference type="ChEBI" id="CHEBI:456216"/>
        <dbReference type="EC" id="2.7.1.30"/>
    </reaction>
</comment>
<evidence type="ECO:0000256" key="2">
    <source>
        <dbReference type="ARBA" id="ARBA00009156"/>
    </source>
</evidence>
<keyword evidence="7" id="KW-0319">Glycerol metabolism</keyword>
<dbReference type="OrthoDB" id="5422795at2759"/>
<evidence type="ECO:0000256" key="12">
    <source>
        <dbReference type="RuleBase" id="RU003733"/>
    </source>
</evidence>
<dbReference type="PROSITE" id="PS00445">
    <property type="entry name" value="FGGY_KINASES_2"/>
    <property type="match status" value="1"/>
</dbReference>
<dbReference type="Gene3D" id="3.30.420.40">
    <property type="match status" value="2"/>
</dbReference>
<dbReference type="PIRSF" id="PIRSF000538">
    <property type="entry name" value="GlpK"/>
    <property type="match status" value="1"/>
</dbReference>
<dbReference type="GO" id="GO:0019563">
    <property type="term" value="P:glycerol catabolic process"/>
    <property type="evidence" value="ECO:0007669"/>
    <property type="project" value="UniProtKB-UniPathway"/>
</dbReference>
<evidence type="ECO:0000259" key="14">
    <source>
        <dbReference type="Pfam" id="PF02782"/>
    </source>
</evidence>
<dbReference type="NCBIfam" id="NF000756">
    <property type="entry name" value="PRK00047.1"/>
    <property type="match status" value="1"/>
</dbReference>
<dbReference type="SUPFAM" id="SSF53067">
    <property type="entry name" value="Actin-like ATPase domain"/>
    <property type="match status" value="2"/>
</dbReference>
<dbReference type="GO" id="GO:0004370">
    <property type="term" value="F:glycerol kinase activity"/>
    <property type="evidence" value="ECO:0007669"/>
    <property type="project" value="UniProtKB-EC"/>
</dbReference>
<dbReference type="PROSITE" id="PS00933">
    <property type="entry name" value="FGGY_KINASES_1"/>
    <property type="match status" value="1"/>
</dbReference>
<keyword evidence="5" id="KW-0547">Nucleotide-binding</keyword>
<dbReference type="PANTHER" id="PTHR10196:SF82">
    <property type="entry name" value="GLYCEROL KINASE"/>
    <property type="match status" value="1"/>
</dbReference>
<proteinExistence type="inferred from homology"/>
<evidence type="ECO:0000256" key="7">
    <source>
        <dbReference type="ARBA" id="ARBA00022798"/>
    </source>
</evidence>
<keyword evidence="8" id="KW-0067">ATP-binding</keyword>
<feature type="domain" description="Carbohydrate kinase FGGY N-terminal" evidence="13">
    <location>
        <begin position="5"/>
        <end position="261"/>
    </location>
</feature>
<dbReference type="InterPro" id="IPR018483">
    <property type="entry name" value="Carb_kinase_FGGY_CS"/>
</dbReference>
<feature type="domain" description="Carbohydrate kinase FGGY C-terminal" evidence="14">
    <location>
        <begin position="271"/>
        <end position="463"/>
    </location>
</feature>
<reference evidence="15 16" key="1">
    <citation type="submission" date="2015-09" db="EMBL/GenBank/DDBJ databases">
        <title>Draft genome of the scarab beetle Oryctes borbonicus.</title>
        <authorList>
            <person name="Meyer J.M."/>
            <person name="Markov G.V."/>
            <person name="Baskaran P."/>
            <person name="Herrmann M."/>
            <person name="Sommer R.J."/>
            <person name="Roedelsperger C."/>
        </authorList>
    </citation>
    <scope>NUCLEOTIDE SEQUENCE [LARGE SCALE GENOMIC DNA]</scope>
    <source>
        <strain evidence="15">OB123</strain>
        <tissue evidence="15">Whole animal</tissue>
    </source>
</reference>
<evidence type="ECO:0000256" key="11">
    <source>
        <dbReference type="ARBA" id="ARBA00071571"/>
    </source>
</evidence>
<sequence length="508" mass="55598">MAPLVGAVDAGTSSVRFILFEAETTNAVASHQIELRKIFPQEGWVEQSPIEILHAVYECIDKTIEKLQDNNGQIKDIVAIGVTNQRESTIVWDKTTGEPLHNSIVWLDMRTATTIDQLLDTVPNKTRNKNYLKPLCGLPLSPYFSGVKLKWLYDNDFKIKRAMDSGGCLFGTVDTWIIWNLTGGVEGGVHVTDVSNASRTMLMNIESLKWDPVLIKFFDIPQSVLPMIKSSSEVYGMICEGALKGVPVSGCVGDQQSALIGQQCLSPGQAKATYGTGCFLLYNTGHVKVDSMHGLLTTVAYQLGSKTPPVYALEGSVAIAGAAFGWLRDNLNILPSYSDAQGVAEQAQTLEEGNVYFVPAFSGLYAPYWQQDARGVICGITEDTQSSHIVRATLDAVCFQVRDVIEAMNKDYGSKLQTLQVDGGMTANSLLMQLQADLTGISVIKPNMSESTALGAAMVAGAAVGVWNLSNKLDLGVETWLPKFTENERDIRYYKWKEAIERSLGWEN</sequence>
<keyword evidence="4 12" id="KW-0808">Transferase</keyword>
<dbReference type="Proteomes" id="UP000051574">
    <property type="component" value="Unassembled WGS sequence"/>
</dbReference>
<dbReference type="GO" id="GO:0005739">
    <property type="term" value="C:mitochondrion"/>
    <property type="evidence" value="ECO:0007669"/>
    <property type="project" value="TreeGrafter"/>
</dbReference>
<dbReference type="FunFam" id="3.30.420.40:FF:000177">
    <property type="entry name" value="Glycerol kinase"/>
    <property type="match status" value="1"/>
</dbReference>
<dbReference type="GO" id="GO:0005524">
    <property type="term" value="F:ATP binding"/>
    <property type="evidence" value="ECO:0007669"/>
    <property type="project" value="UniProtKB-KW"/>
</dbReference>
<dbReference type="InterPro" id="IPR018485">
    <property type="entry name" value="FGGY_C"/>
</dbReference>
<dbReference type="CDD" id="cd07792">
    <property type="entry name" value="ASKHA_NBD_FGGY_GK1-3-like"/>
    <property type="match status" value="1"/>
</dbReference>